<accession>A0A0U0TT51</accession>
<protein>
    <submittedName>
        <fullName evidence="1">Uncharacterized protein</fullName>
    </submittedName>
</protein>
<dbReference type="AlphaFoldDB" id="A0A0U0TT51"/>
<gene>
    <name evidence="1" type="ORF">ERS007703_04896</name>
    <name evidence="2" type="ORF">ERS007739_02016</name>
</gene>
<evidence type="ECO:0000313" key="3">
    <source>
        <dbReference type="Proteomes" id="UP000038802"/>
    </source>
</evidence>
<evidence type="ECO:0000313" key="2">
    <source>
        <dbReference type="EMBL" id="COY01936.1"/>
    </source>
</evidence>
<reference evidence="1" key="3">
    <citation type="submission" date="2015-03" db="EMBL/GenBank/DDBJ databases">
        <authorList>
            <person name="Murphy D."/>
        </authorList>
    </citation>
    <scope>NUCLEOTIDE SEQUENCE [LARGE SCALE GENOMIC DNA]</scope>
    <source>
        <strain evidence="1">K00500041</strain>
    </source>
</reference>
<dbReference type="Proteomes" id="UP000039021">
    <property type="component" value="Unassembled WGS sequence"/>
</dbReference>
<reference evidence="2" key="2">
    <citation type="submission" date="2015-03" db="EMBL/GenBank/DDBJ databases">
        <authorList>
            <consortium name="Pathogen Informatics"/>
            <person name="Murphy D."/>
        </authorList>
    </citation>
    <scope>NUCLEOTIDE SEQUENCE</scope>
    <source>
        <strain evidence="2">N09902308</strain>
    </source>
</reference>
<dbReference type="EMBL" id="CSAE01001005">
    <property type="protein sequence ID" value="COX19684.1"/>
    <property type="molecule type" value="Genomic_DNA"/>
</dbReference>
<evidence type="ECO:0000313" key="4">
    <source>
        <dbReference type="Proteomes" id="UP000039021"/>
    </source>
</evidence>
<organism evidence="1 3">
    <name type="scientific">Mycobacterium tuberculosis</name>
    <dbReference type="NCBI Taxonomy" id="1773"/>
    <lineage>
        <taxon>Bacteria</taxon>
        <taxon>Bacillati</taxon>
        <taxon>Actinomycetota</taxon>
        <taxon>Actinomycetes</taxon>
        <taxon>Mycobacteriales</taxon>
        <taxon>Mycobacteriaceae</taxon>
        <taxon>Mycobacterium</taxon>
        <taxon>Mycobacterium tuberculosis complex</taxon>
    </lineage>
</organism>
<dbReference type="Proteomes" id="UP000038802">
    <property type="component" value="Unassembled WGS sequence"/>
</dbReference>
<sequence length="35" mass="3583">MSTSIRLTDGDVVDSLVAIAAVPTRMPSIGINGKP</sequence>
<proteinExistence type="predicted"/>
<name>A0A0U0TT51_MYCTX</name>
<reference evidence="3 4" key="1">
    <citation type="submission" date="2015-03" db="EMBL/GenBank/DDBJ databases">
        <authorList>
            <consortium name="Pathogen Informatics"/>
        </authorList>
    </citation>
    <scope>NUCLEOTIDE SEQUENCE [LARGE SCALE GENOMIC DNA]</scope>
    <source>
        <strain evidence="3">K00500041</strain>
        <strain evidence="4">N09902308</strain>
    </source>
</reference>
<evidence type="ECO:0000313" key="1">
    <source>
        <dbReference type="EMBL" id="COX19684.1"/>
    </source>
</evidence>
<dbReference type="EMBL" id="CSBK01000860">
    <property type="protein sequence ID" value="COY01936.1"/>
    <property type="molecule type" value="Genomic_DNA"/>
</dbReference>